<reference evidence="4 5" key="1">
    <citation type="submission" date="2015-03" db="EMBL/GenBank/DDBJ databases">
        <authorList>
            <consortium name="Pathogen Informatics"/>
        </authorList>
    </citation>
    <scope>NUCLEOTIDE SEQUENCE [LARGE SCALE GENOMIC DNA]</scope>
    <source>
        <strain evidence="3 4">3476</strain>
        <strain evidence="2 5">A1104</strain>
    </source>
</reference>
<dbReference type="Proteomes" id="UP000041314">
    <property type="component" value="Unassembled WGS sequence"/>
</dbReference>
<dbReference type="EMBL" id="CQPC01000081">
    <property type="protein sequence ID" value="CNV07109.1"/>
    <property type="molecule type" value="Genomic_DNA"/>
</dbReference>
<dbReference type="Proteomes" id="UP000039541">
    <property type="component" value="Unassembled WGS sequence"/>
</dbReference>
<evidence type="ECO:0000256" key="1">
    <source>
        <dbReference type="SAM" id="MobiDB-lite"/>
    </source>
</evidence>
<dbReference type="AlphaFoldDB" id="A0A655DF32"/>
<feature type="region of interest" description="Disordered" evidence="1">
    <location>
        <begin position="1"/>
        <end position="24"/>
    </location>
</feature>
<evidence type="ECO:0000313" key="4">
    <source>
        <dbReference type="Proteomes" id="UP000039541"/>
    </source>
</evidence>
<evidence type="ECO:0000313" key="2">
    <source>
        <dbReference type="EMBL" id="CNU60563.1"/>
    </source>
</evidence>
<evidence type="ECO:0000313" key="3">
    <source>
        <dbReference type="EMBL" id="CNV07109.1"/>
    </source>
</evidence>
<gene>
    <name evidence="2" type="ORF">ERS008198_03158</name>
    <name evidence="3" type="ORF">ERS008202_04236</name>
</gene>
<proteinExistence type="predicted"/>
<accession>A0A655DF32</accession>
<protein>
    <submittedName>
        <fullName evidence="2">Uncharacterized protein</fullName>
    </submittedName>
</protein>
<organism evidence="2 5">
    <name type="scientific">Salmonella enterica subsp. enterica serovar Bovismorbificans</name>
    <dbReference type="NCBI Taxonomy" id="58097"/>
    <lineage>
        <taxon>Bacteria</taxon>
        <taxon>Pseudomonadati</taxon>
        <taxon>Pseudomonadota</taxon>
        <taxon>Gammaproteobacteria</taxon>
        <taxon>Enterobacterales</taxon>
        <taxon>Enterobacteriaceae</taxon>
        <taxon>Salmonella</taxon>
    </lineage>
</organism>
<dbReference type="EMBL" id="CQPA01000028">
    <property type="protein sequence ID" value="CNU60563.1"/>
    <property type="molecule type" value="Genomic_DNA"/>
</dbReference>
<sequence length="86" mass="9638">MAGHPHRNTANKVNKDNNDAGNSVTFDKLHRTVKGTVKLAFPFQYASPFARSIRINNTGLQIGINTHLFTGHTIQRKSGRDFRDAF</sequence>
<name>A0A655DF32_SALET</name>
<evidence type="ECO:0000313" key="5">
    <source>
        <dbReference type="Proteomes" id="UP000041314"/>
    </source>
</evidence>